<evidence type="ECO:0000313" key="1">
    <source>
        <dbReference type="EMBL" id="MDN4165628.1"/>
    </source>
</evidence>
<dbReference type="Proteomes" id="UP001168552">
    <property type="component" value="Unassembled WGS sequence"/>
</dbReference>
<evidence type="ECO:0000313" key="2">
    <source>
        <dbReference type="Proteomes" id="UP001168552"/>
    </source>
</evidence>
<keyword evidence="1" id="KW-0378">Hydrolase</keyword>
<keyword evidence="1" id="KW-0540">Nuclease</keyword>
<dbReference type="GO" id="GO:0016787">
    <property type="term" value="F:hydrolase activity"/>
    <property type="evidence" value="ECO:0007669"/>
    <property type="project" value="UniProtKB-KW"/>
</dbReference>
<sequence>MKTFLPWIEDEALVSAVEHLVKKALGAKADAEANFGKNVIDPFSALFELSGFEIDVPTWIKSETARQAQKTLQNHIGDFHQRILGAVSGWEDMKTGSVIDLVNHERKIIVELKNKHNTISGGRLADVYKTFEDLVMPKSSHYKGYTSYYVAIIPKTKRRYDKTFTPSDKTKGSKCSENELIREIDGASFYQLVTGQKYALKELYLALPKVIAQITGKTLSDSDRQGLIGFFDEAFS</sequence>
<name>A0ABT8F586_9BACT</name>
<dbReference type="EC" id="3.1.21.-" evidence="1"/>
<dbReference type="GO" id="GO:0004519">
    <property type="term" value="F:endonuclease activity"/>
    <property type="evidence" value="ECO:0007669"/>
    <property type="project" value="UniProtKB-KW"/>
</dbReference>
<comment type="caution">
    <text evidence="1">The sequence shown here is derived from an EMBL/GenBank/DDBJ whole genome shotgun (WGS) entry which is preliminary data.</text>
</comment>
<keyword evidence="1" id="KW-0255">Endonuclease</keyword>
<keyword evidence="2" id="KW-1185">Reference proteome</keyword>
<reference evidence="1" key="1">
    <citation type="submission" date="2023-06" db="EMBL/GenBank/DDBJ databases">
        <title>Cytophagales bacterium Strain LB-30, isolated from soil.</title>
        <authorList>
            <person name="Liu B."/>
        </authorList>
    </citation>
    <scope>NUCLEOTIDE SEQUENCE</scope>
    <source>
        <strain evidence="1">LB-30</strain>
    </source>
</reference>
<organism evidence="1 2">
    <name type="scientific">Shiella aurantiaca</name>
    <dbReference type="NCBI Taxonomy" id="3058365"/>
    <lineage>
        <taxon>Bacteria</taxon>
        <taxon>Pseudomonadati</taxon>
        <taxon>Bacteroidota</taxon>
        <taxon>Cytophagia</taxon>
        <taxon>Cytophagales</taxon>
        <taxon>Shiellaceae</taxon>
        <taxon>Shiella</taxon>
    </lineage>
</organism>
<protein>
    <submittedName>
        <fullName evidence="1">Eco47II family restriction endonuclease</fullName>
        <ecNumber evidence="1">3.1.21.-</ecNumber>
    </submittedName>
</protein>
<gene>
    <name evidence="1" type="ORF">QWY31_08950</name>
</gene>
<proteinExistence type="predicted"/>
<accession>A0ABT8F586</accession>
<dbReference type="Pfam" id="PF09553">
    <property type="entry name" value="RE_Eco47II"/>
    <property type="match status" value="1"/>
</dbReference>
<dbReference type="InterPro" id="IPR019057">
    <property type="entry name" value="Restrct_endonuc_II_Eco47II"/>
</dbReference>
<dbReference type="RefSeq" id="WP_320004158.1">
    <property type="nucleotide sequence ID" value="NZ_JAUHJS010000004.1"/>
</dbReference>
<dbReference type="EMBL" id="JAUHJS010000004">
    <property type="protein sequence ID" value="MDN4165628.1"/>
    <property type="molecule type" value="Genomic_DNA"/>
</dbReference>